<evidence type="ECO:0000256" key="1">
    <source>
        <dbReference type="SAM" id="MobiDB-lite"/>
    </source>
</evidence>
<organism evidence="2 3">
    <name type="scientific">Collichthys lucidus</name>
    <name type="common">Big head croaker</name>
    <name type="synonym">Sciaena lucida</name>
    <dbReference type="NCBI Taxonomy" id="240159"/>
    <lineage>
        <taxon>Eukaryota</taxon>
        <taxon>Metazoa</taxon>
        <taxon>Chordata</taxon>
        <taxon>Craniata</taxon>
        <taxon>Vertebrata</taxon>
        <taxon>Euteleostomi</taxon>
        <taxon>Actinopterygii</taxon>
        <taxon>Neopterygii</taxon>
        <taxon>Teleostei</taxon>
        <taxon>Neoteleostei</taxon>
        <taxon>Acanthomorphata</taxon>
        <taxon>Eupercaria</taxon>
        <taxon>Sciaenidae</taxon>
        <taxon>Collichthys</taxon>
    </lineage>
</organism>
<evidence type="ECO:0000313" key="3">
    <source>
        <dbReference type="Proteomes" id="UP000298787"/>
    </source>
</evidence>
<feature type="compositionally biased region" description="Acidic residues" evidence="1">
    <location>
        <begin position="117"/>
        <end position="126"/>
    </location>
</feature>
<gene>
    <name evidence="2" type="ORF">D9C73_017395</name>
</gene>
<feature type="region of interest" description="Disordered" evidence="1">
    <location>
        <begin position="116"/>
        <end position="137"/>
    </location>
</feature>
<reference evidence="2 3" key="1">
    <citation type="submission" date="2019-01" db="EMBL/GenBank/DDBJ databases">
        <title>Genome Assembly of Collichthys lucidus.</title>
        <authorList>
            <person name="Cai M."/>
            <person name="Xiao S."/>
        </authorList>
    </citation>
    <scope>NUCLEOTIDE SEQUENCE [LARGE SCALE GENOMIC DNA]</scope>
    <source>
        <strain evidence="2">JT15FE1705JMU</strain>
        <tissue evidence="2">Muscle</tissue>
    </source>
</reference>
<keyword evidence="3" id="KW-1185">Reference proteome</keyword>
<proteinExistence type="predicted"/>
<accession>A0A4U5V5W3</accession>
<dbReference type="Proteomes" id="UP000298787">
    <property type="component" value="Chromosome 15"/>
</dbReference>
<sequence>MCGLDEVLLRITHKRKCAHSGSETESQPRECSLALGHVHIQNVQSLECWMSKLGQIVVKQDLSGLDACRDRNMAVNLGKNRLALLTAYQDVIDETSDTDWFACSCLDDLVKQRHDSVDDDDDEFDAEGLRPAPDFHT</sequence>
<protein>
    <submittedName>
        <fullName evidence="2">Uncharacterized protein</fullName>
    </submittedName>
</protein>
<dbReference type="EMBL" id="CM014092">
    <property type="protein sequence ID" value="TKS83284.1"/>
    <property type="molecule type" value="Genomic_DNA"/>
</dbReference>
<dbReference type="AlphaFoldDB" id="A0A4U5V5W3"/>
<name>A0A4U5V5W3_COLLU</name>
<evidence type="ECO:0000313" key="2">
    <source>
        <dbReference type="EMBL" id="TKS83284.1"/>
    </source>
</evidence>